<sequence>MPNNEKLIKITPDDTMDIITNSEGVLVFSSKDSISMDLTSIKSVGIENIVDIAKHEITPLFDSVSHYIKFRGKGEVQFSYNLRGKLLELASTDVQIVIRHNENIIFRRMPD</sequence>
<keyword evidence="2" id="KW-1185">Reference proteome</keyword>
<gene>
    <name evidence="1" type="ORF">HA050_20335</name>
</gene>
<protein>
    <submittedName>
        <fullName evidence="1">Uncharacterized protein</fullName>
    </submittedName>
</protein>
<accession>A0ABX0L0S3</accession>
<organism evidence="1 2">
    <name type="scientific">Iodobacter violaceini</name>
    <dbReference type="NCBI Taxonomy" id="3044271"/>
    <lineage>
        <taxon>Bacteria</taxon>
        <taxon>Pseudomonadati</taxon>
        <taxon>Pseudomonadota</taxon>
        <taxon>Betaproteobacteria</taxon>
        <taxon>Neisseriales</taxon>
        <taxon>Chitinibacteraceae</taxon>
        <taxon>Iodobacter</taxon>
    </lineage>
</organism>
<reference evidence="1 2" key="1">
    <citation type="submission" date="2020-03" db="EMBL/GenBank/DDBJ databases">
        <title>Draft genome sequence of environmentally isolated violet-colored cultures.</title>
        <authorList>
            <person name="Wilson H.S."/>
        </authorList>
    </citation>
    <scope>NUCLEOTIDE SEQUENCE [LARGE SCALE GENOMIC DNA]</scope>
    <source>
        <strain evidence="1 2">HSC-16F04</strain>
    </source>
</reference>
<dbReference type="EMBL" id="JAAOLX010000015">
    <property type="protein sequence ID" value="NHQ88453.1"/>
    <property type="molecule type" value="Genomic_DNA"/>
</dbReference>
<dbReference type="RefSeq" id="WP_166830176.1">
    <property type="nucleotide sequence ID" value="NZ_JAAOLX010000015.1"/>
</dbReference>
<proteinExistence type="predicted"/>
<name>A0ABX0L0S3_9NEIS</name>
<comment type="caution">
    <text evidence="1">The sequence shown here is derived from an EMBL/GenBank/DDBJ whole genome shotgun (WGS) entry which is preliminary data.</text>
</comment>
<dbReference type="Proteomes" id="UP000712570">
    <property type="component" value="Unassembled WGS sequence"/>
</dbReference>
<evidence type="ECO:0000313" key="1">
    <source>
        <dbReference type="EMBL" id="NHQ88453.1"/>
    </source>
</evidence>
<evidence type="ECO:0000313" key="2">
    <source>
        <dbReference type="Proteomes" id="UP000712570"/>
    </source>
</evidence>